<comment type="caution">
    <text evidence="1">The sequence shown here is derived from an EMBL/GenBank/DDBJ whole genome shotgun (WGS) entry which is preliminary data.</text>
</comment>
<evidence type="ECO:0000313" key="2">
    <source>
        <dbReference type="Proteomes" id="UP000377595"/>
    </source>
</evidence>
<accession>A0A5M3XX06</accession>
<dbReference type="Pfam" id="PF13289">
    <property type="entry name" value="SIR2_2"/>
    <property type="match status" value="1"/>
</dbReference>
<keyword evidence="2" id="KW-1185">Reference proteome</keyword>
<dbReference type="Proteomes" id="UP000377595">
    <property type="component" value="Unassembled WGS sequence"/>
</dbReference>
<protein>
    <submittedName>
        <fullName evidence="1">Uncharacterized protein</fullName>
    </submittedName>
</protein>
<dbReference type="EMBL" id="BLAF01000069">
    <property type="protein sequence ID" value="GES25500.1"/>
    <property type="molecule type" value="Genomic_DNA"/>
</dbReference>
<dbReference type="AlphaFoldDB" id="A0A5M3XX06"/>
<name>A0A5M3XX06_9ACTN</name>
<gene>
    <name evidence="1" type="ORF">Aple_083990</name>
</gene>
<organism evidence="1 2">
    <name type="scientific">Acrocarpospora pleiomorpha</name>
    <dbReference type="NCBI Taxonomy" id="90975"/>
    <lineage>
        <taxon>Bacteria</taxon>
        <taxon>Bacillati</taxon>
        <taxon>Actinomycetota</taxon>
        <taxon>Actinomycetes</taxon>
        <taxon>Streptosporangiales</taxon>
        <taxon>Streptosporangiaceae</taxon>
        <taxon>Acrocarpospora</taxon>
    </lineage>
</organism>
<reference evidence="1 2" key="1">
    <citation type="submission" date="2019-10" db="EMBL/GenBank/DDBJ databases">
        <title>Whole genome shotgun sequence of Acrocarpospora pleiomorpha NBRC 16267.</title>
        <authorList>
            <person name="Ichikawa N."/>
            <person name="Kimura A."/>
            <person name="Kitahashi Y."/>
            <person name="Komaki H."/>
            <person name="Oguchi A."/>
        </authorList>
    </citation>
    <scope>NUCLEOTIDE SEQUENCE [LARGE SCALE GENOMIC DNA]</scope>
    <source>
        <strain evidence="1 2">NBRC 16267</strain>
    </source>
</reference>
<evidence type="ECO:0000313" key="1">
    <source>
        <dbReference type="EMBL" id="GES25500.1"/>
    </source>
</evidence>
<proteinExistence type="predicted"/>
<sequence length="527" mass="57834">MVKVIVTLNFDRLIEQALREEGIEPTVVATPADVIGMAPLHTLDSCVVHLHGDYLNPTSMLNTTTELETYNPSTLKLLHRILEDYGLIIAGWSSQYDPALREAITTHYSTRYTLAWIEPGAVTDQAAELRVLKKGVLIPADADTGFGWLADAVDTLKVRNTRHPLTLSVAVETAKRELSGGRVAIGLHDTVRREFARLEEHDDFHLPNYHSDNPYGGYEAIVGRVEEASKISCGLVATLAYWGSDRTDAWWLDELERFATQAKGGGLTKLLAVRTLAGTALFYAAGVAAVSARRYDLLYRIFCTSRINPYKDERESLVAALRADDAFGDSIRLYRLLVPILREALAIGADPLDEAWQRFELLRLTMALMERPEFDDIINSFATVNPDPIQFDIWSLVKVARPGRLHVLTADAHLSEAYRSPLAERLADDLEIELDSHPLVAAGLADEPRSFATALRAVSIASARSAANLRGRASQVGAAASSRARSGSTVARLPKTFRRIHPSVVHDDADVACLASVDGAPRGRPGL</sequence>